<evidence type="ECO:0000313" key="3">
    <source>
        <dbReference type="Proteomes" id="UP000273807"/>
    </source>
</evidence>
<dbReference type="OrthoDB" id="4948465at2"/>
<gene>
    <name evidence="2" type="ORF">D7003_12930</name>
</gene>
<dbReference type="Proteomes" id="UP000273807">
    <property type="component" value="Unassembled WGS sequence"/>
</dbReference>
<keyword evidence="1" id="KW-1133">Transmembrane helix</keyword>
<keyword evidence="3" id="KW-1185">Reference proteome</keyword>
<keyword evidence="1" id="KW-0812">Transmembrane</keyword>
<feature type="transmembrane region" description="Helical" evidence="1">
    <location>
        <begin position="71"/>
        <end position="90"/>
    </location>
</feature>
<evidence type="ECO:0000256" key="1">
    <source>
        <dbReference type="SAM" id="Phobius"/>
    </source>
</evidence>
<protein>
    <submittedName>
        <fullName evidence="2">Uncharacterized protein</fullName>
    </submittedName>
</protein>
<name>A0A3N0BUX4_9MICC</name>
<proteinExistence type="predicted"/>
<dbReference type="RefSeq" id="WP_123255845.1">
    <property type="nucleotide sequence ID" value="NZ_RBED01000109.1"/>
</dbReference>
<reference evidence="2 3" key="1">
    <citation type="submission" date="2018-10" db="EMBL/GenBank/DDBJ databases">
        <title>Genome sequencing of Arthrobacter oryzae TNB02.</title>
        <authorList>
            <person name="Cho Y.-J."/>
            <person name="Cho A."/>
            <person name="Kim O.-S."/>
        </authorList>
    </citation>
    <scope>NUCLEOTIDE SEQUENCE [LARGE SCALE GENOMIC DNA]</scope>
    <source>
        <strain evidence="2 3">TNB02</strain>
    </source>
</reference>
<feature type="transmembrane region" description="Helical" evidence="1">
    <location>
        <begin position="12"/>
        <end position="33"/>
    </location>
</feature>
<accession>A0A3N0BUX4</accession>
<dbReference type="EMBL" id="RBED01000109">
    <property type="protein sequence ID" value="RNL53186.1"/>
    <property type="molecule type" value="Genomic_DNA"/>
</dbReference>
<feature type="transmembrane region" description="Helical" evidence="1">
    <location>
        <begin position="45"/>
        <end position="65"/>
    </location>
</feature>
<organism evidence="2 3">
    <name type="scientific">Arthrobacter oryzae</name>
    <dbReference type="NCBI Taxonomy" id="409290"/>
    <lineage>
        <taxon>Bacteria</taxon>
        <taxon>Bacillati</taxon>
        <taxon>Actinomycetota</taxon>
        <taxon>Actinomycetes</taxon>
        <taxon>Micrococcales</taxon>
        <taxon>Micrococcaceae</taxon>
        <taxon>Arthrobacter</taxon>
    </lineage>
</organism>
<keyword evidence="1" id="KW-0472">Membrane</keyword>
<comment type="caution">
    <text evidence="2">The sequence shown here is derived from an EMBL/GenBank/DDBJ whole genome shotgun (WGS) entry which is preliminary data.</text>
</comment>
<sequence length="213" mass="22314">MTTLFDLGPLGPLQVLALFAVVVIAAAGAVYFARKHHRDPQLPDAVFWDGFAGVAIVAPAVLVPALASPGIGLLLGGAAVGAAAVSYRWAPQVFRWQAGRTAALEVAVLNDAAAVRHRSALDRWQRYELDPGYCIDYPAMSDPAEPHTAELIRAMRSAELLRGGAAAGCTDAAYSGAVDRLEQALAAAERAAGVRESVQEGVRELASLDTAKD</sequence>
<evidence type="ECO:0000313" key="2">
    <source>
        <dbReference type="EMBL" id="RNL53186.1"/>
    </source>
</evidence>
<dbReference type="AlphaFoldDB" id="A0A3N0BUX4"/>